<dbReference type="Proteomes" id="UP000434957">
    <property type="component" value="Unassembled WGS sequence"/>
</dbReference>
<reference evidence="2 4" key="1">
    <citation type="submission" date="2018-09" db="EMBL/GenBank/DDBJ databases">
        <title>Genomic investigation of the strawberry pathogen Phytophthora fragariae indicates pathogenicity is determined by transcriptional variation in three key races.</title>
        <authorList>
            <person name="Adams T.M."/>
            <person name="Armitage A.D."/>
            <person name="Sobczyk M.K."/>
            <person name="Bates H.J."/>
            <person name="Dunwell J.M."/>
            <person name="Nellist C.F."/>
            <person name="Harrison R.J."/>
        </authorList>
    </citation>
    <scope>NUCLEOTIDE SEQUENCE [LARGE SCALE GENOMIC DNA]</scope>
    <source>
        <strain evidence="2 4">SCRP249</strain>
        <strain evidence="3 5">SCRP333</strain>
    </source>
</reference>
<evidence type="ECO:0000313" key="3">
    <source>
        <dbReference type="EMBL" id="KAE9279940.1"/>
    </source>
</evidence>
<feature type="compositionally biased region" description="Basic and acidic residues" evidence="1">
    <location>
        <begin position="37"/>
        <end position="46"/>
    </location>
</feature>
<organism evidence="2 4">
    <name type="scientific">Phytophthora rubi</name>
    <dbReference type="NCBI Taxonomy" id="129364"/>
    <lineage>
        <taxon>Eukaryota</taxon>
        <taxon>Sar</taxon>
        <taxon>Stramenopiles</taxon>
        <taxon>Oomycota</taxon>
        <taxon>Peronosporomycetes</taxon>
        <taxon>Peronosporales</taxon>
        <taxon>Peronosporaceae</taxon>
        <taxon>Phytophthora</taxon>
    </lineage>
</organism>
<evidence type="ECO:0000256" key="1">
    <source>
        <dbReference type="SAM" id="MobiDB-lite"/>
    </source>
</evidence>
<sequence length="144" mass="16490">MSRILGQNVAEDAQTILAKRTTARMAISRATRRRRVSAAEKNERDQQDMAVPNHTLLTFVGALWFIILASGGTIEKHQHQSGNKDDKNDMNVKVISKDNFLGCSRHRSRSRRRRTSLLLLLLKRRRARHNLATMIAKLYPCGRE</sequence>
<comment type="caution">
    <text evidence="2">The sequence shown here is derived from an EMBL/GenBank/DDBJ whole genome shotgun (WGS) entry which is preliminary data.</text>
</comment>
<accession>A0A6A3GVH6</accession>
<dbReference type="EMBL" id="QXFT01004149">
    <property type="protein sequence ID" value="KAE9279940.1"/>
    <property type="molecule type" value="Genomic_DNA"/>
</dbReference>
<evidence type="ECO:0000313" key="4">
    <source>
        <dbReference type="Proteomes" id="UP000429607"/>
    </source>
</evidence>
<dbReference type="AlphaFoldDB" id="A0A6A3GVH6"/>
<evidence type="ECO:0000313" key="2">
    <source>
        <dbReference type="EMBL" id="KAE8960933.1"/>
    </source>
</evidence>
<dbReference type="Proteomes" id="UP000429607">
    <property type="component" value="Unassembled WGS sequence"/>
</dbReference>
<gene>
    <name evidence="2" type="ORF">PR001_g30210</name>
    <name evidence="3" type="ORF">PR003_g28094</name>
</gene>
<name>A0A6A3GVH6_9STRA</name>
<evidence type="ECO:0000313" key="5">
    <source>
        <dbReference type="Proteomes" id="UP000434957"/>
    </source>
</evidence>
<keyword evidence="5" id="KW-1185">Reference proteome</keyword>
<protein>
    <submittedName>
        <fullName evidence="2">Uncharacterized protein</fullName>
    </submittedName>
</protein>
<proteinExistence type="predicted"/>
<feature type="region of interest" description="Disordered" evidence="1">
    <location>
        <begin position="27"/>
        <end position="46"/>
    </location>
</feature>
<dbReference type="EMBL" id="QXFV01006619">
    <property type="protein sequence ID" value="KAE8960933.1"/>
    <property type="molecule type" value="Genomic_DNA"/>
</dbReference>